<dbReference type="InterPro" id="IPR020843">
    <property type="entry name" value="ER"/>
</dbReference>
<dbReference type="SUPFAM" id="SSF51735">
    <property type="entry name" value="NAD(P)-binding Rossmann-fold domains"/>
    <property type="match status" value="1"/>
</dbReference>
<evidence type="ECO:0000256" key="7">
    <source>
        <dbReference type="ARBA" id="ARBA00023098"/>
    </source>
</evidence>
<dbReference type="Proteomes" id="UP000717752">
    <property type="component" value="Unassembled WGS sequence"/>
</dbReference>
<accession>A0ABS7GXD2</accession>
<dbReference type="InterPro" id="IPR051034">
    <property type="entry name" value="Mito_Enoyl-ACP_Reductase"/>
</dbReference>
<proteinExistence type="inferred from homology"/>
<reference evidence="12 13" key="1">
    <citation type="journal article" date="2021" name="MBio">
        <title>Poor Competitiveness of Bradyrhizobium in Pigeon Pea Root Colonization in Indian Soils.</title>
        <authorList>
            <person name="Chalasani D."/>
            <person name="Basu A."/>
            <person name="Pullabhotla S.V.S.R.N."/>
            <person name="Jorrin B."/>
            <person name="Neal A.L."/>
            <person name="Poole P.S."/>
            <person name="Podile A.R."/>
            <person name="Tkacz A."/>
        </authorList>
    </citation>
    <scope>NUCLEOTIDE SEQUENCE [LARGE SCALE GENOMIC DNA]</scope>
    <source>
        <strain evidence="12 13">HU56</strain>
    </source>
</reference>
<dbReference type="InterPro" id="IPR011032">
    <property type="entry name" value="GroES-like_sf"/>
</dbReference>
<keyword evidence="13" id="KW-1185">Reference proteome</keyword>
<comment type="caution">
    <text evidence="12">The sequence shown here is derived from an EMBL/GenBank/DDBJ whole genome shotgun (WGS) entry which is preliminary data.</text>
</comment>
<dbReference type="Gene3D" id="3.90.180.10">
    <property type="entry name" value="Medium-chain alcohol dehydrogenases, catalytic domain"/>
    <property type="match status" value="1"/>
</dbReference>
<dbReference type="Gene3D" id="3.40.50.720">
    <property type="entry name" value="NAD(P)-binding Rossmann-like Domain"/>
    <property type="match status" value="1"/>
</dbReference>
<sequence length="321" mass="34442">MKSISLLKYGDAVEGTSFLEVPEPGNPGPGEVLVQVDFAPVNFNDLMVPWGIYPWKPTPPAVLGTEGAGTIIGLGDDVERLSVGTRVVLPFGSQTWRERLVVRADDLVTVPAVIPSEQASVLTINGATAWMLLHDFVTLKPGDGVVFSAATSGVARWLIAIARHRGLRTVGLVRRASDIEIVKGAGCDFVFGVDDDLAAAKASIGDFDIRLGLDVVGGAVAGKVASFIDFRGHLVTYGAISKAPMEVPVWNYTFKELTTRGFFEGSDDNLKKIVPALRQLLRIDGIGDVEQPFAGIYRPEDAKAAIKQATLGRRVLLDFRS</sequence>
<dbReference type="RefSeq" id="WP_220335987.1">
    <property type="nucleotide sequence ID" value="NZ_JAEUAK010000007.1"/>
</dbReference>
<evidence type="ECO:0000256" key="1">
    <source>
        <dbReference type="ARBA" id="ARBA00010371"/>
    </source>
</evidence>
<protein>
    <recommendedName>
        <fullName evidence="9">enoyl-[acyl-carrier-protein] reductase</fullName>
        <ecNumber evidence="9">1.3.1.104</ecNumber>
    </recommendedName>
</protein>
<dbReference type="EMBL" id="JAEUAK010000007">
    <property type="protein sequence ID" value="MBW9054633.1"/>
    <property type="molecule type" value="Genomic_DNA"/>
</dbReference>
<evidence type="ECO:0000256" key="9">
    <source>
        <dbReference type="ARBA" id="ARBA00038963"/>
    </source>
</evidence>
<dbReference type="SUPFAM" id="SSF50129">
    <property type="entry name" value="GroES-like"/>
    <property type="match status" value="1"/>
</dbReference>
<dbReference type="PANTHER" id="PTHR43981:SF2">
    <property type="entry name" value="ENOYL-[ACYL-CARRIER-PROTEIN] REDUCTASE, MITOCHONDRIAL"/>
    <property type="match status" value="1"/>
</dbReference>
<dbReference type="EC" id="1.3.1.104" evidence="9"/>
<evidence type="ECO:0000259" key="11">
    <source>
        <dbReference type="SMART" id="SM00829"/>
    </source>
</evidence>
<evidence type="ECO:0000256" key="8">
    <source>
        <dbReference type="ARBA" id="ARBA00023160"/>
    </source>
</evidence>
<keyword evidence="4" id="KW-0521">NADP</keyword>
<dbReference type="PANTHER" id="PTHR43981">
    <property type="entry name" value="ENOYL-[ACYL-CARRIER-PROTEIN] REDUCTASE, MITOCHONDRIAL"/>
    <property type="match status" value="1"/>
</dbReference>
<keyword evidence="3" id="KW-0276">Fatty acid metabolism</keyword>
<organism evidence="12 13">
    <name type="scientific">Rhizobium mesosinicum</name>
    <dbReference type="NCBI Taxonomy" id="335017"/>
    <lineage>
        <taxon>Bacteria</taxon>
        <taxon>Pseudomonadati</taxon>
        <taxon>Pseudomonadota</taxon>
        <taxon>Alphaproteobacteria</taxon>
        <taxon>Hyphomicrobiales</taxon>
        <taxon>Rhizobiaceae</taxon>
        <taxon>Rhizobium/Agrobacterium group</taxon>
        <taxon>Rhizobium</taxon>
    </lineage>
</organism>
<keyword evidence="6" id="KW-0560">Oxidoreductase</keyword>
<comment type="similarity">
    <text evidence="1">Belongs to the zinc-containing alcohol dehydrogenase family. Quinone oxidoreductase subfamily.</text>
</comment>
<evidence type="ECO:0000313" key="12">
    <source>
        <dbReference type="EMBL" id="MBW9054633.1"/>
    </source>
</evidence>
<keyword evidence="8" id="KW-0275">Fatty acid biosynthesis</keyword>
<dbReference type="Pfam" id="PF08240">
    <property type="entry name" value="ADH_N"/>
    <property type="match status" value="1"/>
</dbReference>
<gene>
    <name evidence="12" type="ORF">JNB85_19715</name>
</gene>
<name>A0ABS7GXD2_9HYPH</name>
<evidence type="ECO:0000313" key="13">
    <source>
        <dbReference type="Proteomes" id="UP000717752"/>
    </source>
</evidence>
<evidence type="ECO:0000256" key="3">
    <source>
        <dbReference type="ARBA" id="ARBA00022832"/>
    </source>
</evidence>
<evidence type="ECO:0000256" key="10">
    <source>
        <dbReference type="ARBA" id="ARBA00048843"/>
    </source>
</evidence>
<dbReference type="CDD" id="cd08290">
    <property type="entry name" value="ETR"/>
    <property type="match status" value="1"/>
</dbReference>
<keyword evidence="7" id="KW-0443">Lipid metabolism</keyword>
<evidence type="ECO:0000256" key="5">
    <source>
        <dbReference type="ARBA" id="ARBA00022946"/>
    </source>
</evidence>
<dbReference type="InterPro" id="IPR013149">
    <property type="entry name" value="ADH-like_C"/>
</dbReference>
<evidence type="ECO:0000256" key="6">
    <source>
        <dbReference type="ARBA" id="ARBA00023002"/>
    </source>
</evidence>
<dbReference type="SMART" id="SM00829">
    <property type="entry name" value="PKS_ER"/>
    <property type="match status" value="1"/>
</dbReference>
<keyword evidence="2" id="KW-0444">Lipid biosynthesis</keyword>
<comment type="catalytic activity">
    <reaction evidence="10">
        <text>a 2,3-saturated acyl-[ACP] + NADP(+) = a (2E)-enoyl-[ACP] + NADPH + H(+)</text>
        <dbReference type="Rhea" id="RHEA:22564"/>
        <dbReference type="Rhea" id="RHEA-COMP:9925"/>
        <dbReference type="Rhea" id="RHEA-COMP:9926"/>
        <dbReference type="ChEBI" id="CHEBI:15378"/>
        <dbReference type="ChEBI" id="CHEBI:57783"/>
        <dbReference type="ChEBI" id="CHEBI:58349"/>
        <dbReference type="ChEBI" id="CHEBI:78784"/>
        <dbReference type="ChEBI" id="CHEBI:78785"/>
        <dbReference type="EC" id="1.3.1.104"/>
    </reaction>
</comment>
<evidence type="ECO:0000256" key="4">
    <source>
        <dbReference type="ARBA" id="ARBA00022857"/>
    </source>
</evidence>
<keyword evidence="5" id="KW-0809">Transit peptide</keyword>
<dbReference type="InterPro" id="IPR036291">
    <property type="entry name" value="NAD(P)-bd_dom_sf"/>
</dbReference>
<dbReference type="InterPro" id="IPR013154">
    <property type="entry name" value="ADH-like_N"/>
</dbReference>
<dbReference type="Pfam" id="PF00107">
    <property type="entry name" value="ADH_zinc_N"/>
    <property type="match status" value="1"/>
</dbReference>
<feature type="domain" description="Enoyl reductase (ER)" evidence="11">
    <location>
        <begin position="11"/>
        <end position="317"/>
    </location>
</feature>
<evidence type="ECO:0000256" key="2">
    <source>
        <dbReference type="ARBA" id="ARBA00022516"/>
    </source>
</evidence>